<dbReference type="InterPro" id="IPR012944">
    <property type="entry name" value="SusD_RagB_dom"/>
</dbReference>
<keyword evidence="3 6" id="KW-0732">Signal</keyword>
<dbReference type="Gene3D" id="1.25.40.390">
    <property type="match status" value="1"/>
</dbReference>
<organism evidence="9 10">
    <name type="scientific">Dyadobacter koreensis</name>
    <dbReference type="NCBI Taxonomy" id="408657"/>
    <lineage>
        <taxon>Bacteria</taxon>
        <taxon>Pseudomonadati</taxon>
        <taxon>Bacteroidota</taxon>
        <taxon>Cytophagia</taxon>
        <taxon>Cytophagales</taxon>
        <taxon>Spirosomataceae</taxon>
        <taxon>Dyadobacter</taxon>
    </lineage>
</organism>
<dbReference type="Pfam" id="PF14322">
    <property type="entry name" value="SusD-like_3"/>
    <property type="match status" value="1"/>
</dbReference>
<protein>
    <submittedName>
        <fullName evidence="9">Starch-binding associating with outer membrane</fullName>
    </submittedName>
</protein>
<dbReference type="GO" id="GO:0009279">
    <property type="term" value="C:cell outer membrane"/>
    <property type="evidence" value="ECO:0007669"/>
    <property type="project" value="UniProtKB-SubCell"/>
</dbReference>
<evidence type="ECO:0000256" key="5">
    <source>
        <dbReference type="ARBA" id="ARBA00023237"/>
    </source>
</evidence>
<name>A0A1H6RIJ6_9BACT</name>
<dbReference type="AlphaFoldDB" id="A0A1H6RIJ6"/>
<proteinExistence type="inferred from homology"/>
<sequence length="533" mass="57618">MRKNDKLQYKITRRSAIAMLGMMAILPACSDFTKLEPLAALSETAAFTTPATIELATNGVYWAASVGQYEGAAGRGYPFGAAAIEQGEMRGEDMLNIQAFYDITYRGLYSPTTANNKNHWEQLYALINQANILIDGVKTAGANGIVSAELAAQYEAEGRFLRALAHHELLIHFCRPFADGAGSQPGVPYREKPIISTGAVQEGLAQGRGTVAEAYTKVLADLDFAEQSLPATRAANAISRATKGAAIALKTRIKLHQQDWKGVIAEGAKLGTDGTGATFTSPIGAYVLEAAPETPFVNYKANKESIFSIANSAQSNGGVNGALASMFGPTSLAGRDLVATSPNLYNAPFWVDGDLRRTRLQTKQATGSYPFAYNYKYREYGVFGDWAPVLRYAEVLLNVAEASSRDGNPTKALALLNAVRNRSVPAAAQFTAAPADLTLAILQERRIELAGEGRRWPDIHRLSQDPVYKVSNGIPAKVEVTQVKTTSYDIATRPIIAGSVAEIPYSDFRFLWPIPFSEISANETLRTQQNPGY</sequence>
<dbReference type="EMBL" id="FNXY01000002">
    <property type="protein sequence ID" value="SEI55628.1"/>
    <property type="molecule type" value="Genomic_DNA"/>
</dbReference>
<dbReference type="Pfam" id="PF07980">
    <property type="entry name" value="SusD_RagB"/>
    <property type="match status" value="1"/>
</dbReference>
<dbReference type="SUPFAM" id="SSF48452">
    <property type="entry name" value="TPR-like"/>
    <property type="match status" value="1"/>
</dbReference>
<gene>
    <name evidence="9" type="ORF">SAMN04487995_1338</name>
</gene>
<keyword evidence="10" id="KW-1185">Reference proteome</keyword>
<reference evidence="9 10" key="1">
    <citation type="submission" date="2016-10" db="EMBL/GenBank/DDBJ databases">
        <authorList>
            <person name="de Groot N.N."/>
        </authorList>
    </citation>
    <scope>NUCLEOTIDE SEQUENCE [LARGE SCALE GENOMIC DNA]</scope>
    <source>
        <strain evidence="9 10">DSM 19938</strain>
    </source>
</reference>
<keyword evidence="4" id="KW-0472">Membrane</keyword>
<dbReference type="InterPro" id="IPR011990">
    <property type="entry name" value="TPR-like_helical_dom_sf"/>
</dbReference>
<evidence type="ECO:0000256" key="2">
    <source>
        <dbReference type="ARBA" id="ARBA00006275"/>
    </source>
</evidence>
<comment type="similarity">
    <text evidence="2">Belongs to the SusD family.</text>
</comment>
<dbReference type="STRING" id="408657.SAMN04487995_1338"/>
<dbReference type="Proteomes" id="UP000199532">
    <property type="component" value="Unassembled WGS sequence"/>
</dbReference>
<evidence type="ECO:0000256" key="3">
    <source>
        <dbReference type="ARBA" id="ARBA00022729"/>
    </source>
</evidence>
<evidence type="ECO:0000256" key="4">
    <source>
        <dbReference type="ARBA" id="ARBA00023136"/>
    </source>
</evidence>
<dbReference type="RefSeq" id="WP_229209507.1">
    <property type="nucleotide sequence ID" value="NZ_FNXY01000002.1"/>
</dbReference>
<feature type="domain" description="SusD-like N-terminal" evidence="8">
    <location>
        <begin position="105"/>
        <end position="255"/>
    </location>
</feature>
<comment type="subcellular location">
    <subcellularLocation>
        <location evidence="1">Cell outer membrane</location>
    </subcellularLocation>
</comment>
<dbReference type="CDD" id="cd08977">
    <property type="entry name" value="SusD"/>
    <property type="match status" value="1"/>
</dbReference>
<keyword evidence="5" id="KW-0998">Cell outer membrane</keyword>
<evidence type="ECO:0000259" key="8">
    <source>
        <dbReference type="Pfam" id="PF14322"/>
    </source>
</evidence>
<feature type="domain" description="RagB/SusD" evidence="7">
    <location>
        <begin position="384"/>
        <end position="533"/>
    </location>
</feature>
<feature type="signal peptide" evidence="6">
    <location>
        <begin position="1"/>
        <end position="30"/>
    </location>
</feature>
<evidence type="ECO:0000256" key="6">
    <source>
        <dbReference type="SAM" id="SignalP"/>
    </source>
</evidence>
<evidence type="ECO:0000256" key="1">
    <source>
        <dbReference type="ARBA" id="ARBA00004442"/>
    </source>
</evidence>
<evidence type="ECO:0000259" key="7">
    <source>
        <dbReference type="Pfam" id="PF07980"/>
    </source>
</evidence>
<accession>A0A1H6RIJ6</accession>
<evidence type="ECO:0000313" key="10">
    <source>
        <dbReference type="Proteomes" id="UP000199532"/>
    </source>
</evidence>
<dbReference type="InterPro" id="IPR033985">
    <property type="entry name" value="SusD-like_N"/>
</dbReference>
<feature type="chain" id="PRO_5011662623" evidence="6">
    <location>
        <begin position="31"/>
        <end position="533"/>
    </location>
</feature>
<evidence type="ECO:0000313" key="9">
    <source>
        <dbReference type="EMBL" id="SEI55628.1"/>
    </source>
</evidence>